<dbReference type="AlphaFoldDB" id="A0AAD8B2W3"/>
<feature type="transmembrane region" description="Helical" evidence="1">
    <location>
        <begin position="12"/>
        <end position="30"/>
    </location>
</feature>
<name>A0AAD8B2W3_BIOPF</name>
<protein>
    <submittedName>
        <fullName evidence="2">Uncharacterized protein</fullName>
    </submittedName>
</protein>
<keyword evidence="3" id="KW-1185">Reference proteome</keyword>
<organism evidence="2 3">
    <name type="scientific">Biomphalaria pfeifferi</name>
    <name type="common">Bloodfluke planorb</name>
    <name type="synonym">Freshwater snail</name>
    <dbReference type="NCBI Taxonomy" id="112525"/>
    <lineage>
        <taxon>Eukaryota</taxon>
        <taxon>Metazoa</taxon>
        <taxon>Spiralia</taxon>
        <taxon>Lophotrochozoa</taxon>
        <taxon>Mollusca</taxon>
        <taxon>Gastropoda</taxon>
        <taxon>Heterobranchia</taxon>
        <taxon>Euthyneura</taxon>
        <taxon>Panpulmonata</taxon>
        <taxon>Hygrophila</taxon>
        <taxon>Lymnaeoidea</taxon>
        <taxon>Planorbidae</taxon>
        <taxon>Biomphalaria</taxon>
    </lineage>
</organism>
<sequence length="132" mass="14808">MGQPACTRVRAHSVTLATCWVWMCSGAILVRSMARMSRMVRHGCLSKLNTNPHSNTLRETITMMTRLQSQAACINADIVREYVHKLKPNMNVILNIGILEDPDVQKKNSVSEPESSLYQLKVGDCQTALQHK</sequence>
<dbReference type="EMBL" id="JASAOG010000156">
    <property type="protein sequence ID" value="KAK0047050.1"/>
    <property type="molecule type" value="Genomic_DNA"/>
</dbReference>
<evidence type="ECO:0000256" key="1">
    <source>
        <dbReference type="SAM" id="Phobius"/>
    </source>
</evidence>
<dbReference type="Proteomes" id="UP001233172">
    <property type="component" value="Unassembled WGS sequence"/>
</dbReference>
<evidence type="ECO:0000313" key="2">
    <source>
        <dbReference type="EMBL" id="KAK0047050.1"/>
    </source>
</evidence>
<accession>A0AAD8B2W3</accession>
<evidence type="ECO:0000313" key="3">
    <source>
        <dbReference type="Proteomes" id="UP001233172"/>
    </source>
</evidence>
<reference evidence="2" key="1">
    <citation type="journal article" date="2023" name="PLoS Negl. Trop. Dis.">
        <title>A genome sequence for Biomphalaria pfeifferi, the major vector snail for the human-infecting parasite Schistosoma mansoni.</title>
        <authorList>
            <person name="Bu L."/>
            <person name="Lu L."/>
            <person name="Laidemitt M.R."/>
            <person name="Zhang S.M."/>
            <person name="Mutuku M."/>
            <person name="Mkoji G."/>
            <person name="Steinauer M."/>
            <person name="Loker E.S."/>
        </authorList>
    </citation>
    <scope>NUCLEOTIDE SEQUENCE</scope>
    <source>
        <strain evidence="2">KasaAsao</strain>
    </source>
</reference>
<reference evidence="2" key="2">
    <citation type="submission" date="2023-04" db="EMBL/GenBank/DDBJ databases">
        <authorList>
            <person name="Bu L."/>
            <person name="Lu L."/>
            <person name="Laidemitt M.R."/>
            <person name="Zhang S.M."/>
            <person name="Mutuku M."/>
            <person name="Mkoji G."/>
            <person name="Steinauer M."/>
            <person name="Loker E.S."/>
        </authorList>
    </citation>
    <scope>NUCLEOTIDE SEQUENCE</scope>
    <source>
        <strain evidence="2">KasaAsao</strain>
        <tissue evidence="2">Whole Snail</tissue>
    </source>
</reference>
<keyword evidence="1" id="KW-0472">Membrane</keyword>
<keyword evidence="1" id="KW-0812">Transmembrane</keyword>
<comment type="caution">
    <text evidence="2">The sequence shown here is derived from an EMBL/GenBank/DDBJ whole genome shotgun (WGS) entry which is preliminary data.</text>
</comment>
<proteinExistence type="predicted"/>
<gene>
    <name evidence="2" type="ORF">Bpfe_023453</name>
</gene>
<keyword evidence="1" id="KW-1133">Transmembrane helix</keyword>